<name>A0A813FW71_POLGL</name>
<feature type="binding site" evidence="5">
    <location>
        <position position="245"/>
    </location>
    <ligand>
        <name>chlorophyll a</name>
        <dbReference type="ChEBI" id="CHEBI:58416"/>
        <label>1</label>
    </ligand>
</feature>
<evidence type="ECO:0000256" key="5">
    <source>
        <dbReference type="PIRSR" id="PIRSR601344-1"/>
    </source>
</evidence>
<dbReference type="GO" id="GO:0009507">
    <property type="term" value="C:chloroplast"/>
    <property type="evidence" value="ECO:0007669"/>
    <property type="project" value="UniProtKB-SubCell"/>
</dbReference>
<dbReference type="GO" id="GO:0016020">
    <property type="term" value="C:membrane"/>
    <property type="evidence" value="ECO:0007669"/>
    <property type="project" value="InterPro"/>
</dbReference>
<evidence type="ECO:0000313" key="7">
    <source>
        <dbReference type="Proteomes" id="UP000654075"/>
    </source>
</evidence>
<protein>
    <submittedName>
        <fullName evidence="6">Uncharacterized protein</fullName>
    </submittedName>
</protein>
<keyword evidence="5" id="KW-0148">Chlorophyll</keyword>
<dbReference type="EMBL" id="CAJNNV010026043">
    <property type="protein sequence ID" value="CAE8617034.1"/>
    <property type="molecule type" value="Genomic_DNA"/>
</dbReference>
<dbReference type="GO" id="GO:0016168">
    <property type="term" value="F:chlorophyll binding"/>
    <property type="evidence" value="ECO:0007669"/>
    <property type="project" value="UniProtKB-KW"/>
</dbReference>
<comment type="subcellular location">
    <subcellularLocation>
        <location evidence="1">Plastid</location>
        <location evidence="1">Chloroplast</location>
    </subcellularLocation>
</comment>
<keyword evidence="4" id="KW-0934">Plastid</keyword>
<evidence type="ECO:0000313" key="6">
    <source>
        <dbReference type="EMBL" id="CAE8617034.1"/>
    </source>
</evidence>
<dbReference type="AlphaFoldDB" id="A0A813FW71"/>
<sequence length="271" mass="28368">MSENRRVTLCAMAAAAAGAFAVTSGTGFAVSRGAAGIANQHAVTGLRGATEQAPAGGSMGSTVLGLAGIGALAAAAVSGKVRVARRGVGDIVVADDGMFAGGLVGSKNHGFGEYQWDPVGIAGRYPQHLPWYREAELKHGRVAMLAFAGLLAPDAVRLPFDVLQNTDLDFVNAHNKLIGPGLGEGPMWWLLLGCGVLESVRFKQMGLGFEKLTLENAGDFGLKSFAPKTAEGYEIMQTKELKNGRLAMMAVSGIMTQGVLWESHHFPWTAN</sequence>
<dbReference type="SUPFAM" id="SSF103511">
    <property type="entry name" value="Chlorophyll a-b binding protein"/>
    <property type="match status" value="1"/>
</dbReference>
<feature type="binding site" evidence="5">
    <location>
        <position position="136"/>
    </location>
    <ligand>
        <name>chlorophyll a</name>
        <dbReference type="ChEBI" id="CHEBI:58416"/>
        <label>1</label>
    </ligand>
</feature>
<organism evidence="6 7">
    <name type="scientific">Polarella glacialis</name>
    <name type="common">Dinoflagellate</name>
    <dbReference type="NCBI Taxonomy" id="89957"/>
    <lineage>
        <taxon>Eukaryota</taxon>
        <taxon>Sar</taxon>
        <taxon>Alveolata</taxon>
        <taxon>Dinophyceae</taxon>
        <taxon>Suessiales</taxon>
        <taxon>Suessiaceae</taxon>
        <taxon>Polarella</taxon>
    </lineage>
</organism>
<feature type="binding site" evidence="5">
    <location>
        <position position="239"/>
    </location>
    <ligand>
        <name>chlorophyll a</name>
        <dbReference type="ChEBI" id="CHEBI:58416"/>
        <label>1</label>
    </ligand>
</feature>
<keyword evidence="5" id="KW-0157">Chromophore</keyword>
<feature type="binding site" description="axial binding residue" evidence="5">
    <location>
        <position position="141"/>
    </location>
    <ligand>
        <name>chlorophyll b</name>
        <dbReference type="ChEBI" id="CHEBI:61721"/>
        <label>1</label>
    </ligand>
    <ligandPart>
        <name>Mg</name>
        <dbReference type="ChEBI" id="CHEBI:25107"/>
    </ligandPart>
</feature>
<dbReference type="GO" id="GO:0009765">
    <property type="term" value="P:photosynthesis, light harvesting"/>
    <property type="evidence" value="ECO:0007669"/>
    <property type="project" value="InterPro"/>
</dbReference>
<evidence type="ECO:0000256" key="1">
    <source>
        <dbReference type="ARBA" id="ARBA00004229"/>
    </source>
</evidence>
<feature type="binding site" evidence="5">
    <location>
        <position position="177"/>
    </location>
    <ligand>
        <name>chlorophyll a</name>
        <dbReference type="ChEBI" id="CHEBI:58416"/>
        <label>1</label>
    </ligand>
</feature>
<evidence type="ECO:0000256" key="4">
    <source>
        <dbReference type="ARBA" id="ARBA00022640"/>
    </source>
</evidence>
<evidence type="ECO:0000256" key="2">
    <source>
        <dbReference type="ARBA" id="ARBA00022528"/>
    </source>
</evidence>
<feature type="binding site" evidence="5">
    <location>
        <position position="257"/>
    </location>
    <ligand>
        <name>chlorophyll a</name>
        <dbReference type="ChEBI" id="CHEBI:58416"/>
        <label>1</label>
    </ligand>
</feature>
<keyword evidence="7" id="KW-1185">Reference proteome</keyword>
<dbReference type="Gene3D" id="1.10.3460.10">
    <property type="entry name" value="Chlorophyll a/b binding protein domain"/>
    <property type="match status" value="1"/>
</dbReference>
<proteinExistence type="predicted"/>
<dbReference type="PANTHER" id="PTHR21649">
    <property type="entry name" value="CHLOROPHYLL A/B BINDING PROTEIN"/>
    <property type="match status" value="1"/>
</dbReference>
<keyword evidence="3" id="KW-0602">Photosynthesis</keyword>
<feature type="binding site" evidence="5">
    <location>
        <position position="139"/>
    </location>
    <ligand>
        <name>chlorophyll a</name>
        <dbReference type="ChEBI" id="CHEBI:58416"/>
        <label>1</label>
    </ligand>
</feature>
<feature type="binding site" evidence="5">
    <location>
        <position position="240"/>
    </location>
    <ligand>
        <name>chlorophyll a</name>
        <dbReference type="ChEBI" id="CHEBI:58416"/>
        <label>1</label>
    </ligand>
</feature>
<gene>
    <name evidence="6" type="ORF">PGLA1383_LOCUS34701</name>
</gene>
<feature type="binding site" evidence="5">
    <location>
        <position position="243"/>
    </location>
    <ligand>
        <name>chlorophyll a</name>
        <dbReference type="ChEBI" id="CHEBI:58416"/>
        <label>1</label>
    </ligand>
</feature>
<reference evidence="6" key="1">
    <citation type="submission" date="2021-02" db="EMBL/GenBank/DDBJ databases">
        <authorList>
            <person name="Dougan E. K."/>
            <person name="Rhodes N."/>
            <person name="Thang M."/>
            <person name="Chan C."/>
        </authorList>
    </citation>
    <scope>NUCLEOTIDE SEQUENCE</scope>
</reference>
<accession>A0A813FW71</accession>
<dbReference type="InterPro" id="IPR001344">
    <property type="entry name" value="Chloro_AB-bd_pln"/>
</dbReference>
<dbReference type="InterPro" id="IPR022796">
    <property type="entry name" value="Chloroa_b-bind"/>
</dbReference>
<dbReference type="Proteomes" id="UP000654075">
    <property type="component" value="Unassembled WGS sequence"/>
</dbReference>
<evidence type="ECO:0000256" key="3">
    <source>
        <dbReference type="ARBA" id="ARBA00022531"/>
    </source>
</evidence>
<dbReference type="Pfam" id="PF00504">
    <property type="entry name" value="Chloroa_b-bind"/>
    <property type="match status" value="1"/>
</dbReference>
<comment type="caution">
    <text evidence="6">The sequence shown here is derived from an EMBL/GenBank/DDBJ whole genome shotgun (WGS) entry which is preliminary data.</text>
</comment>
<keyword evidence="2" id="KW-0150">Chloroplast</keyword>
<feature type="binding site" evidence="5">
    <location>
        <position position="116"/>
    </location>
    <ligand>
        <name>chlorophyll a</name>
        <dbReference type="ChEBI" id="CHEBI:58416"/>
        <label>1</label>
    </ligand>
</feature>
<dbReference type="OrthoDB" id="441798at2759"/>
<feature type="binding site" description="axial binding residue" evidence="5">
    <location>
        <position position="214"/>
    </location>
    <ligand>
        <name>chlorophyll b</name>
        <dbReference type="ChEBI" id="CHEBI:61721"/>
        <label>1</label>
    </ligand>
    <ligandPart>
        <name>Mg</name>
        <dbReference type="ChEBI" id="CHEBI:25107"/>
    </ligandPart>
</feature>